<dbReference type="PROSITE" id="PS00514">
    <property type="entry name" value="FIBRINOGEN_C_1"/>
    <property type="match status" value="1"/>
</dbReference>
<protein>
    <recommendedName>
        <fullName evidence="2">Fibrinogen C-terminal domain-containing protein</fullName>
    </recommendedName>
</protein>
<dbReference type="Pfam" id="PF00147">
    <property type="entry name" value="Fibrinogen_C"/>
    <property type="match status" value="1"/>
</dbReference>
<dbReference type="InterPro" id="IPR014716">
    <property type="entry name" value="Fibrinogen_a/b/g_C_1"/>
</dbReference>
<feature type="domain" description="Fibrinogen C-terminal" evidence="2">
    <location>
        <begin position="1"/>
        <end position="76"/>
    </location>
</feature>
<dbReference type="InterPro" id="IPR020837">
    <property type="entry name" value="Fibrinogen_CS"/>
</dbReference>
<organism evidence="3 4">
    <name type="scientific">Littorina saxatilis</name>
    <dbReference type="NCBI Taxonomy" id="31220"/>
    <lineage>
        <taxon>Eukaryota</taxon>
        <taxon>Metazoa</taxon>
        <taxon>Spiralia</taxon>
        <taxon>Lophotrochozoa</taxon>
        <taxon>Mollusca</taxon>
        <taxon>Gastropoda</taxon>
        <taxon>Caenogastropoda</taxon>
        <taxon>Littorinimorpha</taxon>
        <taxon>Littorinoidea</taxon>
        <taxon>Littorinidae</taxon>
        <taxon>Littorina</taxon>
    </lineage>
</organism>
<dbReference type="SUPFAM" id="SSF56496">
    <property type="entry name" value="Fibrinogen C-terminal domain-like"/>
    <property type="match status" value="1"/>
</dbReference>
<dbReference type="InterPro" id="IPR050373">
    <property type="entry name" value="Fibrinogen_C-term_domain"/>
</dbReference>
<reference evidence="3 4" key="1">
    <citation type="submission" date="2024-02" db="EMBL/GenBank/DDBJ databases">
        <title>Chromosome-scale genome assembly of the rough periwinkle Littorina saxatilis.</title>
        <authorList>
            <person name="De Jode A."/>
            <person name="Faria R."/>
            <person name="Formenti G."/>
            <person name="Sims Y."/>
            <person name="Smith T.P."/>
            <person name="Tracey A."/>
            <person name="Wood J.M.D."/>
            <person name="Zagrodzka Z.B."/>
            <person name="Johannesson K."/>
            <person name="Butlin R.K."/>
            <person name="Leder E.H."/>
        </authorList>
    </citation>
    <scope>NUCLEOTIDE SEQUENCE [LARGE SCALE GENOMIC DNA]</scope>
    <source>
        <strain evidence="3">Snail1</strain>
        <tissue evidence="3">Muscle</tissue>
    </source>
</reference>
<evidence type="ECO:0000313" key="4">
    <source>
        <dbReference type="Proteomes" id="UP001374579"/>
    </source>
</evidence>
<name>A0AAN9AL65_9CAEN</name>
<evidence type="ECO:0000313" key="3">
    <source>
        <dbReference type="EMBL" id="KAK7088902.1"/>
    </source>
</evidence>
<gene>
    <name evidence="3" type="ORF">V1264_024492</name>
</gene>
<dbReference type="AlphaFoldDB" id="A0AAN9AL65"/>
<keyword evidence="1" id="KW-1015">Disulfide bond</keyword>
<evidence type="ECO:0000259" key="2">
    <source>
        <dbReference type="PROSITE" id="PS51406"/>
    </source>
</evidence>
<proteinExistence type="predicted"/>
<dbReference type="EMBL" id="JBAMIC010003679">
    <property type="protein sequence ID" value="KAK7088902.1"/>
    <property type="molecule type" value="Genomic_DNA"/>
</dbReference>
<dbReference type="InterPro" id="IPR002181">
    <property type="entry name" value="Fibrinogen_a/b/g_C_dom"/>
</dbReference>
<dbReference type="Proteomes" id="UP001374579">
    <property type="component" value="Unassembled WGS sequence"/>
</dbReference>
<dbReference type="GO" id="GO:0005615">
    <property type="term" value="C:extracellular space"/>
    <property type="evidence" value="ECO:0007669"/>
    <property type="project" value="TreeGrafter"/>
</dbReference>
<dbReference type="PROSITE" id="PS51406">
    <property type="entry name" value="FIBRINOGEN_C_2"/>
    <property type="match status" value="1"/>
</dbReference>
<evidence type="ECO:0000256" key="1">
    <source>
        <dbReference type="ARBA" id="ARBA00023157"/>
    </source>
</evidence>
<dbReference type="InterPro" id="IPR036056">
    <property type="entry name" value="Fibrinogen-like_C"/>
</dbReference>
<dbReference type="Gene3D" id="3.90.215.10">
    <property type="entry name" value="Gamma Fibrinogen, chain A, domain 1"/>
    <property type="match status" value="1"/>
</dbReference>
<comment type="caution">
    <text evidence="3">The sequence shown here is derived from an EMBL/GenBank/DDBJ whole genome shotgun (WGS) entry which is preliminary data.</text>
</comment>
<keyword evidence="4" id="KW-1185">Reference proteome</keyword>
<dbReference type="PANTHER" id="PTHR19143">
    <property type="entry name" value="FIBRINOGEN/TENASCIN/ANGIOPOEITIN"/>
    <property type="match status" value="1"/>
</dbReference>
<sequence>MHSGMQFTTRDADHDTLSSGNCAQERHGAWWYTGCTHSNLNGRYKDSRQWGYDGMFWHTLDGYYSLKFAEMKMRPL</sequence>
<accession>A0AAN9AL65</accession>